<keyword evidence="5" id="KW-0433">Leucine-rich repeat</keyword>
<dbReference type="SMART" id="SM00368">
    <property type="entry name" value="LRR_RI"/>
    <property type="match status" value="4"/>
</dbReference>
<dbReference type="InterPro" id="IPR051279">
    <property type="entry name" value="PP1-Reg/Actin-Interact_Protein"/>
</dbReference>
<organism evidence="11 12">
    <name type="scientific">Salarias fasciatus</name>
    <name type="common">Jewelled blenny</name>
    <name type="synonym">Blennius fasciatus</name>
    <dbReference type="NCBI Taxonomy" id="181472"/>
    <lineage>
        <taxon>Eukaryota</taxon>
        <taxon>Metazoa</taxon>
        <taxon>Chordata</taxon>
        <taxon>Craniata</taxon>
        <taxon>Vertebrata</taxon>
        <taxon>Euteleostomi</taxon>
        <taxon>Actinopterygii</taxon>
        <taxon>Neopterygii</taxon>
        <taxon>Teleostei</taxon>
        <taxon>Neoteleostei</taxon>
        <taxon>Acanthomorphata</taxon>
        <taxon>Ovalentaria</taxon>
        <taxon>Blenniimorphae</taxon>
        <taxon>Blenniiformes</taxon>
        <taxon>Blennioidei</taxon>
        <taxon>Blenniidae</taxon>
        <taxon>Salariinae</taxon>
        <taxon>Salarias</taxon>
    </lineage>
</organism>
<evidence type="ECO:0000313" key="11">
    <source>
        <dbReference type="Ensembl" id="ENSSFAP00005029938.1"/>
    </source>
</evidence>
<sequence>QQNSYSVSLVYLCVAEENCASIRKVLDKQAIKFVRAIKQDTRSGKSEDRILVLATWRLYLFAVKVPTKVEVTFNFLEIRAMNTYPEHQVVIDTDKTTYSLRLQSQDQLDHMVSHINYALSRVFNNSIYAPPICRAEEDLPDGSHKFSPNSETSLEPQKTCGGFSETYAALCDYNGIGCKEEVQWDVDTIYHSQDNREFNLLDFSHLDSRDLAVIVASIAYNTWFTKLYCKDMRIGSEVVDQVLHTVSKSNSLEELTLENAGLKSDFPQKMASALSENPASVIHSLNLAHNTLDNQGVSNLIQQVCRLNKGLRLLNLSKTSLSSKGVVSLSQALCSSDDYSNSLLHLDLSKNPGVLSGDDATNLYLFLAQPNCLVHLDLSGTDCTVDSLFGALLRGCCADLSYLNLSKNSFSHRKARDSLPTFRQFFSSAFSLTHVSLASMKVPPDSLRALFLGLSNNPHITDLHLDISSCELRSAGAGVIQELFPRVSCVGTLDISDNGLDADLLAVIPAFSRHPSLKHLMLGKNFNIKGRVLDEILQKLVHLVQEEECALQSLSLADSRLRQRGTVLVNALGSNACLRKVDLSGNLLEDSGAKMLSKALQINTTLRSVTWDRNNTTATDEHNKHLNFTLQYMPVPLSDVTQAYRSAPEKTDQALTKIQRALLRNNQTQRFSQKQALRLHQGLVTSTAEQVMERLCVRVQQQVSVLKGCEEGEEVQAARQILKEARNSRALYPSLCELAHVLSVDGPVKQRLDTLAGELAKAADKELQVVVDSMVSLCRELCPMSCSAAERLSPPLSSISEQVSIPRSAIRSALMERAAEDINRALEEVKLSVVSYLTNSIVDQILQELYTTHKTLVLVMTHFCMTSGRFCVFWRKDTMAIKKRSSRTRRIRPVSTRLSLGEEPSSSPTPSAPPHSATLTHSASWECLSTLPTNGSPLRHVTHVRPRPPRRHRAGHLPPESHCSENGGVSMLEDGLPDFYSKRVLPDSQLSSLHQAQSLRRKKRRSVLSIFSGFRKNRNSTISNQDSETDPSQFKGLNVSSLCLSSASENVYSMIQHPRDAVRPDGAVPGANGAMPSPRPPQGVPVHGMRAASPPCLIQRQVHGSRKEFLFFRHLSNTRSDAVHEVSDLDDSESIPLSKPEPPPQSSKPSLAAMRQRHLQESLGTAPGQEREDEQSERKREEKPRGRGPEGQRPLIPNKVSCLMFSHALCASSHLLRPASLFMSSPPISPLLVDVCVSHAISPPPPGMERDSPYDLERSSDRRFPVKKPCFPQYRNRSLDYPIETSNGDFIWRTKRLSAGLR</sequence>
<dbReference type="InterPro" id="IPR032675">
    <property type="entry name" value="LRR_dom_sf"/>
</dbReference>
<dbReference type="InterPro" id="IPR031943">
    <property type="entry name" value="CARMIL_C"/>
</dbReference>
<dbReference type="SUPFAM" id="SSF52047">
    <property type="entry name" value="RNI-like"/>
    <property type="match status" value="2"/>
</dbReference>
<dbReference type="Pfam" id="PF16000">
    <property type="entry name" value="CARMIL_C"/>
    <property type="match status" value="1"/>
</dbReference>
<dbReference type="Gene3D" id="2.30.29.30">
    <property type="entry name" value="Pleckstrin-homology domain (PH domain)/Phosphotyrosine-binding domain (PTB)"/>
    <property type="match status" value="1"/>
</dbReference>
<gene>
    <name evidence="11" type="primary">carmil3</name>
</gene>
<dbReference type="PANTHER" id="PTHR24112">
    <property type="entry name" value="LEUCINE-RICH REPEAT, ISOFORM F-RELATED"/>
    <property type="match status" value="1"/>
</dbReference>
<feature type="domain" description="CARMIL pleckstrin homology" evidence="10">
    <location>
        <begin position="31"/>
        <end position="124"/>
    </location>
</feature>
<evidence type="ECO:0000256" key="2">
    <source>
        <dbReference type="ARBA" id="ARBA00004496"/>
    </source>
</evidence>
<dbReference type="GO" id="GO:0016477">
    <property type="term" value="P:cell migration"/>
    <property type="evidence" value="ECO:0007669"/>
    <property type="project" value="TreeGrafter"/>
</dbReference>
<feature type="region of interest" description="Disordered" evidence="8">
    <location>
        <begin position="1060"/>
        <end position="1090"/>
    </location>
</feature>
<feature type="compositionally biased region" description="Basic and acidic residues" evidence="8">
    <location>
        <begin position="1176"/>
        <end position="1190"/>
    </location>
</feature>
<evidence type="ECO:0000256" key="4">
    <source>
        <dbReference type="ARBA" id="ARBA00022490"/>
    </source>
</evidence>
<dbReference type="InterPro" id="IPR011993">
    <property type="entry name" value="PH-like_dom_sf"/>
</dbReference>
<evidence type="ECO:0000313" key="12">
    <source>
        <dbReference type="Proteomes" id="UP000472267"/>
    </source>
</evidence>
<dbReference type="GO" id="GO:0005886">
    <property type="term" value="C:plasma membrane"/>
    <property type="evidence" value="ECO:0007669"/>
    <property type="project" value="UniProtKB-SubCell"/>
</dbReference>
<evidence type="ECO:0000259" key="10">
    <source>
        <dbReference type="Pfam" id="PF17888"/>
    </source>
</evidence>
<proteinExistence type="predicted"/>
<evidence type="ECO:0000256" key="6">
    <source>
        <dbReference type="ARBA" id="ARBA00022737"/>
    </source>
</evidence>
<reference evidence="11" key="3">
    <citation type="submission" date="2025-09" db="UniProtKB">
        <authorList>
            <consortium name="Ensembl"/>
        </authorList>
    </citation>
    <scope>IDENTIFICATION</scope>
</reference>
<dbReference type="Ensembl" id="ENSSFAT00005031034.1">
    <property type="protein sequence ID" value="ENSSFAP00005029938.1"/>
    <property type="gene ID" value="ENSSFAG00005015210.1"/>
</dbReference>
<name>A0A672HKZ5_SALFA</name>
<dbReference type="Gene3D" id="3.80.10.10">
    <property type="entry name" value="Ribonuclease Inhibitor"/>
    <property type="match status" value="1"/>
</dbReference>
<evidence type="ECO:0000256" key="7">
    <source>
        <dbReference type="ARBA" id="ARBA00023136"/>
    </source>
</evidence>
<feature type="compositionally biased region" description="Low complexity" evidence="8">
    <location>
        <begin position="904"/>
        <end position="918"/>
    </location>
</feature>
<evidence type="ECO:0000259" key="9">
    <source>
        <dbReference type="Pfam" id="PF16000"/>
    </source>
</evidence>
<feature type="region of interest" description="Disordered" evidence="8">
    <location>
        <begin position="884"/>
        <end position="966"/>
    </location>
</feature>
<reference evidence="11" key="1">
    <citation type="submission" date="2019-06" db="EMBL/GenBank/DDBJ databases">
        <authorList>
            <consortium name="Wellcome Sanger Institute Data Sharing"/>
        </authorList>
    </citation>
    <scope>NUCLEOTIDE SEQUENCE [LARGE SCALE GENOMIC DNA]</scope>
</reference>
<keyword evidence="3" id="KW-1003">Cell membrane</keyword>
<evidence type="ECO:0000256" key="1">
    <source>
        <dbReference type="ARBA" id="ARBA00004236"/>
    </source>
</evidence>
<comment type="subcellular location">
    <subcellularLocation>
        <location evidence="1">Cell membrane</location>
    </subcellularLocation>
    <subcellularLocation>
        <location evidence="2">Cytoplasm</location>
    </subcellularLocation>
</comment>
<keyword evidence="7" id="KW-0472">Membrane</keyword>
<protein>
    <submittedName>
        <fullName evidence="11">Capping protein regulator and myosin 1 linker 3</fullName>
    </submittedName>
</protein>
<dbReference type="Pfam" id="PF17888">
    <property type="entry name" value="Carm_PH"/>
    <property type="match status" value="1"/>
</dbReference>
<dbReference type="InterPro" id="IPR041245">
    <property type="entry name" value="CARMIL_PH"/>
</dbReference>
<keyword evidence="12" id="KW-1185">Reference proteome</keyword>
<reference evidence="11" key="2">
    <citation type="submission" date="2025-08" db="UniProtKB">
        <authorList>
            <consortium name="Ensembl"/>
        </authorList>
    </citation>
    <scope>IDENTIFICATION</scope>
</reference>
<evidence type="ECO:0000256" key="3">
    <source>
        <dbReference type="ARBA" id="ARBA00022475"/>
    </source>
</evidence>
<dbReference type="OMA" id="SCHFPSG"/>
<feature type="domain" description="CARMIL C-terminal" evidence="9">
    <location>
        <begin position="779"/>
        <end position="1020"/>
    </location>
</feature>
<dbReference type="GO" id="GO:0030027">
    <property type="term" value="C:lamellipodium"/>
    <property type="evidence" value="ECO:0007669"/>
    <property type="project" value="TreeGrafter"/>
</dbReference>
<feature type="compositionally biased region" description="Basic residues" evidence="8">
    <location>
        <begin position="940"/>
        <end position="955"/>
    </location>
</feature>
<keyword evidence="6" id="KW-0677">Repeat</keyword>
<dbReference type="GO" id="GO:0034315">
    <property type="term" value="P:regulation of Arp2/3 complex-mediated actin nucleation"/>
    <property type="evidence" value="ECO:0007669"/>
    <property type="project" value="TreeGrafter"/>
</dbReference>
<dbReference type="GO" id="GO:0005737">
    <property type="term" value="C:cytoplasm"/>
    <property type="evidence" value="ECO:0007669"/>
    <property type="project" value="UniProtKB-SubCell"/>
</dbReference>
<dbReference type="FunCoup" id="A0A672HKZ5">
    <property type="interactions" value="523"/>
</dbReference>
<evidence type="ECO:0000256" key="8">
    <source>
        <dbReference type="SAM" id="MobiDB-lite"/>
    </source>
</evidence>
<dbReference type="Proteomes" id="UP000472267">
    <property type="component" value="Chromosome 18"/>
</dbReference>
<dbReference type="PANTHER" id="PTHR24112:SF43">
    <property type="entry name" value="CAPPING PROTEIN, ARP2_3 AND MYOSIN-I LINKER PROTEIN 3"/>
    <property type="match status" value="1"/>
</dbReference>
<keyword evidence="4" id="KW-0963">Cytoplasm</keyword>
<dbReference type="InParanoid" id="A0A672HKZ5"/>
<evidence type="ECO:0000256" key="5">
    <source>
        <dbReference type="ARBA" id="ARBA00022614"/>
    </source>
</evidence>
<accession>A0A672HKZ5</accession>
<feature type="region of interest" description="Disordered" evidence="8">
    <location>
        <begin position="1120"/>
        <end position="1196"/>
    </location>
</feature>